<comment type="caution">
    <text evidence="9">The sequence shown here is derived from an EMBL/GenBank/DDBJ whole genome shotgun (WGS) entry which is preliminary data.</text>
</comment>
<sequence>MRVILYDYQTEKVRNKVRKNLKKIGMHVQWSVFESEEEIKKIEKILFEEEGEYRIAVFKVKSKSEILKIGKNWETIKTLY</sequence>
<dbReference type="Pfam" id="PF09827">
    <property type="entry name" value="CRISPR_Cas2"/>
    <property type="match status" value="1"/>
</dbReference>
<dbReference type="SUPFAM" id="SSF143430">
    <property type="entry name" value="TTP0101/SSO1404-like"/>
    <property type="match status" value="1"/>
</dbReference>
<evidence type="ECO:0000256" key="7">
    <source>
        <dbReference type="ARBA" id="ARBA00022842"/>
    </source>
</evidence>
<evidence type="ECO:0000256" key="1">
    <source>
        <dbReference type="ARBA" id="ARBA00001946"/>
    </source>
</evidence>
<comment type="cofactor">
    <cofactor evidence="1">
        <name>Mg(2+)</name>
        <dbReference type="ChEBI" id="CHEBI:18420"/>
    </cofactor>
</comment>
<dbReference type="AlphaFoldDB" id="A0A3B8N3B4"/>
<evidence type="ECO:0000313" key="9">
    <source>
        <dbReference type="EMBL" id="HAA83643.1"/>
    </source>
</evidence>
<keyword evidence="8" id="KW-0051">Antiviral defense</keyword>
<organism evidence="9 10">
    <name type="scientific">Thermodesulfobacterium commune</name>
    <dbReference type="NCBI Taxonomy" id="1741"/>
    <lineage>
        <taxon>Bacteria</taxon>
        <taxon>Pseudomonadati</taxon>
        <taxon>Thermodesulfobacteriota</taxon>
        <taxon>Thermodesulfobacteria</taxon>
        <taxon>Thermodesulfobacteriales</taxon>
        <taxon>Thermodesulfobacteriaceae</taxon>
        <taxon>Thermodesulfobacterium</taxon>
    </lineage>
</organism>
<keyword evidence="5 9" id="KW-0255">Endonuclease</keyword>
<comment type="similarity">
    <text evidence="2">Belongs to the CRISPR-associated endoribonuclease Cas2 protein family.</text>
</comment>
<dbReference type="Gene3D" id="3.30.70.240">
    <property type="match status" value="1"/>
</dbReference>
<keyword evidence="6" id="KW-0378">Hydrolase</keyword>
<evidence type="ECO:0000256" key="6">
    <source>
        <dbReference type="ARBA" id="ARBA00022801"/>
    </source>
</evidence>
<evidence type="ECO:0000256" key="2">
    <source>
        <dbReference type="ARBA" id="ARBA00009959"/>
    </source>
</evidence>
<dbReference type="GO" id="GO:0043571">
    <property type="term" value="P:maintenance of CRISPR repeat elements"/>
    <property type="evidence" value="ECO:0007669"/>
    <property type="project" value="InterPro"/>
</dbReference>
<protein>
    <submittedName>
        <fullName evidence="9">CRISPR-associated endonuclease Cas2</fullName>
    </submittedName>
</protein>
<dbReference type="EMBL" id="DLVE01000031">
    <property type="protein sequence ID" value="HAA83643.1"/>
    <property type="molecule type" value="Genomic_DNA"/>
</dbReference>
<name>A0A3B8N3B4_9BACT</name>
<dbReference type="GO" id="GO:0004521">
    <property type="term" value="F:RNA endonuclease activity"/>
    <property type="evidence" value="ECO:0007669"/>
    <property type="project" value="InterPro"/>
</dbReference>
<dbReference type="InterPro" id="IPR021127">
    <property type="entry name" value="CRISPR_associated_Cas2"/>
</dbReference>
<dbReference type="GO" id="GO:0016787">
    <property type="term" value="F:hydrolase activity"/>
    <property type="evidence" value="ECO:0007669"/>
    <property type="project" value="UniProtKB-KW"/>
</dbReference>
<evidence type="ECO:0000313" key="10">
    <source>
        <dbReference type="Proteomes" id="UP000257240"/>
    </source>
</evidence>
<dbReference type="RefSeq" id="WP_273010658.1">
    <property type="nucleotide sequence ID" value="NZ_DAINLL010000027.1"/>
</dbReference>
<reference evidence="9 10" key="1">
    <citation type="journal article" date="2018" name="Nat. Biotechnol.">
        <title>A standardized bacterial taxonomy based on genome phylogeny substantially revises the tree of life.</title>
        <authorList>
            <person name="Parks D.H."/>
            <person name="Chuvochina M."/>
            <person name="Waite D.W."/>
            <person name="Rinke C."/>
            <person name="Skarshewski A."/>
            <person name="Chaumeil P.A."/>
            <person name="Hugenholtz P."/>
        </authorList>
    </citation>
    <scope>NUCLEOTIDE SEQUENCE [LARGE SCALE GENOMIC DNA]</scope>
    <source>
        <strain evidence="9">UBA12529</strain>
    </source>
</reference>
<keyword evidence="3" id="KW-0540">Nuclease</keyword>
<evidence type="ECO:0000256" key="8">
    <source>
        <dbReference type="ARBA" id="ARBA00023118"/>
    </source>
</evidence>
<dbReference type="GO" id="GO:0046872">
    <property type="term" value="F:metal ion binding"/>
    <property type="evidence" value="ECO:0007669"/>
    <property type="project" value="UniProtKB-KW"/>
</dbReference>
<accession>A0A3B8N3B4</accession>
<dbReference type="NCBIfam" id="TIGR01573">
    <property type="entry name" value="cas2"/>
    <property type="match status" value="1"/>
</dbReference>
<dbReference type="GO" id="GO:0051607">
    <property type="term" value="P:defense response to virus"/>
    <property type="evidence" value="ECO:0007669"/>
    <property type="project" value="UniProtKB-KW"/>
</dbReference>
<dbReference type="CDD" id="cd09725">
    <property type="entry name" value="Cas2_I_II_III"/>
    <property type="match status" value="1"/>
</dbReference>
<keyword evidence="4" id="KW-0479">Metal-binding</keyword>
<evidence type="ECO:0000256" key="4">
    <source>
        <dbReference type="ARBA" id="ARBA00022723"/>
    </source>
</evidence>
<dbReference type="Proteomes" id="UP000257240">
    <property type="component" value="Unassembled WGS sequence"/>
</dbReference>
<evidence type="ECO:0000256" key="5">
    <source>
        <dbReference type="ARBA" id="ARBA00022759"/>
    </source>
</evidence>
<proteinExistence type="inferred from homology"/>
<dbReference type="InterPro" id="IPR019199">
    <property type="entry name" value="Virulence_VapD/CRISPR_Cas2"/>
</dbReference>
<keyword evidence="7" id="KW-0460">Magnesium</keyword>
<evidence type="ECO:0000256" key="3">
    <source>
        <dbReference type="ARBA" id="ARBA00022722"/>
    </source>
</evidence>
<gene>
    <name evidence="9" type="primary">cas2</name>
    <name evidence="9" type="ORF">DCE01_02480</name>
</gene>